<feature type="region of interest" description="Disordered" evidence="1">
    <location>
        <begin position="1"/>
        <end position="43"/>
    </location>
</feature>
<dbReference type="GeneID" id="43602971"/>
<evidence type="ECO:0000313" key="2">
    <source>
        <dbReference type="EMBL" id="RDL30777.1"/>
    </source>
</evidence>
<dbReference type="Proteomes" id="UP000254866">
    <property type="component" value="Unassembled WGS sequence"/>
</dbReference>
<organism evidence="2 3">
    <name type="scientific">Venustampulla echinocandica</name>
    <dbReference type="NCBI Taxonomy" id="2656787"/>
    <lineage>
        <taxon>Eukaryota</taxon>
        <taxon>Fungi</taxon>
        <taxon>Dikarya</taxon>
        <taxon>Ascomycota</taxon>
        <taxon>Pezizomycotina</taxon>
        <taxon>Leotiomycetes</taxon>
        <taxon>Helotiales</taxon>
        <taxon>Pleuroascaceae</taxon>
        <taxon>Venustampulla</taxon>
    </lineage>
</organism>
<dbReference type="EMBL" id="NPIC01000014">
    <property type="protein sequence ID" value="RDL30777.1"/>
    <property type="molecule type" value="Genomic_DNA"/>
</dbReference>
<gene>
    <name evidence="2" type="ORF">BP5553_10122</name>
</gene>
<protein>
    <submittedName>
        <fullName evidence="2">Uncharacterized protein</fullName>
    </submittedName>
</protein>
<reference evidence="2 3" key="1">
    <citation type="journal article" date="2018" name="IMA Fungus">
        <title>IMA Genome-F 9: Draft genome sequence of Annulohypoxylon stygium, Aspergillus mulundensis, Berkeleyomyces basicola (syn. Thielaviopsis basicola), Ceratocystis smalleyi, two Cercospora beticola strains, Coleophoma cylindrospora, Fusarium fracticaudum, Phialophora cf. hyalina, and Morchella septimelata.</title>
        <authorList>
            <person name="Wingfield B.D."/>
            <person name="Bills G.F."/>
            <person name="Dong Y."/>
            <person name="Huang W."/>
            <person name="Nel W.J."/>
            <person name="Swalarsk-Parry B.S."/>
            <person name="Vaghefi N."/>
            <person name="Wilken P.M."/>
            <person name="An Z."/>
            <person name="de Beer Z.W."/>
            <person name="De Vos L."/>
            <person name="Chen L."/>
            <person name="Duong T.A."/>
            <person name="Gao Y."/>
            <person name="Hammerbacher A."/>
            <person name="Kikkert J.R."/>
            <person name="Li Y."/>
            <person name="Li H."/>
            <person name="Li K."/>
            <person name="Li Q."/>
            <person name="Liu X."/>
            <person name="Ma X."/>
            <person name="Naidoo K."/>
            <person name="Pethybridge S.J."/>
            <person name="Sun J."/>
            <person name="Steenkamp E.T."/>
            <person name="van der Nest M.A."/>
            <person name="van Wyk S."/>
            <person name="Wingfield M.J."/>
            <person name="Xiong C."/>
            <person name="Yue Q."/>
            <person name="Zhang X."/>
        </authorList>
    </citation>
    <scope>NUCLEOTIDE SEQUENCE [LARGE SCALE GENOMIC DNA]</scope>
    <source>
        <strain evidence="2 3">BP 5553</strain>
    </source>
</reference>
<proteinExistence type="predicted"/>
<dbReference type="RefSeq" id="XP_031865153.1">
    <property type="nucleotide sequence ID" value="XM_032018745.1"/>
</dbReference>
<evidence type="ECO:0000313" key="3">
    <source>
        <dbReference type="Proteomes" id="UP000254866"/>
    </source>
</evidence>
<name>A0A370TAD3_9HELO</name>
<comment type="caution">
    <text evidence="2">The sequence shown here is derived from an EMBL/GenBank/DDBJ whole genome shotgun (WGS) entry which is preliminary data.</text>
</comment>
<accession>A0A370TAD3</accession>
<keyword evidence="3" id="KW-1185">Reference proteome</keyword>
<evidence type="ECO:0000256" key="1">
    <source>
        <dbReference type="SAM" id="MobiDB-lite"/>
    </source>
</evidence>
<sequence length="352" mass="39707">MAESSPPDQLDSMDTSDLSDASDLIDFGTGDISESEVDDERRRMLEPFRKADFEQPYPARMITSRLHSNLGPIYPISNYYPPALERYARPEPPAEVYSTQLKKPLPFPTSAPRDPSKKIAAQVVQEHLEPRPFPFRPKQTVENFRRRVDFLLSEPTLIHDVSFTRKHFEAGSLKTLGAQEAEAEAKEMQSRNIEAEQRLKVSVRPTYSGGRFLTDRCSSSSYALAHGEVPPPEAMMCSKANKRCLRHAVEEEDKPKKQRIRQLPETINPQLLHRFPTPQDFETPAFALHDEGFEKALLEMRNGPACHYCRSKPALKPDPPSPTWTADPNFQGAGTSGVETNVAEAMMDKLLS</sequence>
<dbReference type="AlphaFoldDB" id="A0A370TAD3"/>